<dbReference type="InterPro" id="IPR037119">
    <property type="entry name" value="Haem_oxidase_HugZ-like_sf"/>
</dbReference>
<feature type="domain" description="DUF2470" evidence="1">
    <location>
        <begin position="147"/>
        <end position="221"/>
    </location>
</feature>
<evidence type="ECO:0000313" key="3">
    <source>
        <dbReference type="Proteomes" id="UP001596226"/>
    </source>
</evidence>
<dbReference type="EMBL" id="JBHSQS010000006">
    <property type="protein sequence ID" value="MFC5924177.1"/>
    <property type="molecule type" value="Genomic_DNA"/>
</dbReference>
<sequence length="237" mass="26264">MTDVTDSPASRLRSMLVASPSLGLHLPGFRADIAGRHVVTRDGRLRIELPTDSRMAQHVAYQDETVAMIEVTDLAPTPVRDRVRGRATLTGWLSPAEADSTGRAVDDDVVTVLDLATAELTTVDGTTSIDPDEFADAEPDPLAAEEADLLCHLDHHHPHTVERLCRLVDPRHLHGVRMVRPLRLDRHGIVLRLELSNRDRDVRLQFPSTLRHPGQLGAQIEALLAHTRHCHPPRARS</sequence>
<keyword evidence="3" id="KW-1185">Reference proteome</keyword>
<proteinExistence type="predicted"/>
<gene>
    <name evidence="2" type="ORF">ACFQGL_12565</name>
</gene>
<dbReference type="Gene3D" id="3.20.180.10">
    <property type="entry name" value="PNP-oxidase-like"/>
    <property type="match status" value="1"/>
</dbReference>
<dbReference type="Proteomes" id="UP001596226">
    <property type="component" value="Unassembled WGS sequence"/>
</dbReference>
<reference evidence="3" key="1">
    <citation type="journal article" date="2019" name="Int. J. Syst. Evol. Microbiol.">
        <title>The Global Catalogue of Microorganisms (GCM) 10K type strain sequencing project: providing services to taxonomists for standard genome sequencing and annotation.</title>
        <authorList>
            <consortium name="The Broad Institute Genomics Platform"/>
            <consortium name="The Broad Institute Genome Sequencing Center for Infectious Disease"/>
            <person name="Wu L."/>
            <person name="Ma J."/>
        </authorList>
    </citation>
    <scope>NUCLEOTIDE SEQUENCE [LARGE SCALE GENOMIC DNA]</scope>
    <source>
        <strain evidence="3">CGMCC 4.7144</strain>
    </source>
</reference>
<evidence type="ECO:0000259" key="1">
    <source>
        <dbReference type="Pfam" id="PF10615"/>
    </source>
</evidence>
<name>A0ABW1H6V6_9ACTN</name>
<comment type="caution">
    <text evidence="2">The sequence shown here is derived from an EMBL/GenBank/DDBJ whole genome shotgun (WGS) entry which is preliminary data.</text>
</comment>
<evidence type="ECO:0000313" key="2">
    <source>
        <dbReference type="EMBL" id="MFC5924177.1"/>
    </source>
</evidence>
<dbReference type="SUPFAM" id="SSF50475">
    <property type="entry name" value="FMN-binding split barrel"/>
    <property type="match status" value="1"/>
</dbReference>
<organism evidence="2 3">
    <name type="scientific">Micromonospora vulcania</name>
    <dbReference type="NCBI Taxonomy" id="1441873"/>
    <lineage>
        <taxon>Bacteria</taxon>
        <taxon>Bacillati</taxon>
        <taxon>Actinomycetota</taxon>
        <taxon>Actinomycetes</taxon>
        <taxon>Micromonosporales</taxon>
        <taxon>Micromonosporaceae</taxon>
        <taxon>Micromonospora</taxon>
    </lineage>
</organism>
<accession>A0ABW1H6V6</accession>
<dbReference type="InterPro" id="IPR019595">
    <property type="entry name" value="DUF2470"/>
</dbReference>
<dbReference type="RefSeq" id="WP_377510654.1">
    <property type="nucleotide sequence ID" value="NZ_JBHSQS010000006.1"/>
</dbReference>
<dbReference type="Pfam" id="PF10615">
    <property type="entry name" value="DUF2470"/>
    <property type="match status" value="1"/>
</dbReference>
<protein>
    <submittedName>
        <fullName evidence="2">DUF2470 domain-containing protein</fullName>
    </submittedName>
</protein>